<sequence length="117" mass="13231">MCRRVLSCLAPWIPQRPLLSLPYIGRIPGIRWYHNNDTAFSPRPRLLKTQLPSPAARGRIATEIDCALPNLLWNPAIQLLAIEASHAADGHQGTRLRAPRRGSKINTTLHHWILHAR</sequence>
<accession>A0A6A5SN80</accession>
<proteinExistence type="predicted"/>
<name>A0A6A5SN80_9PLEO</name>
<protein>
    <submittedName>
        <fullName evidence="1">Uncharacterized protein</fullName>
    </submittedName>
</protein>
<evidence type="ECO:0000313" key="2">
    <source>
        <dbReference type="Proteomes" id="UP000800038"/>
    </source>
</evidence>
<dbReference type="Proteomes" id="UP000800038">
    <property type="component" value="Unassembled WGS sequence"/>
</dbReference>
<keyword evidence="2" id="KW-1185">Reference proteome</keyword>
<dbReference type="AlphaFoldDB" id="A0A6A5SN80"/>
<dbReference type="EMBL" id="ML976050">
    <property type="protein sequence ID" value="KAF1941252.1"/>
    <property type="molecule type" value="Genomic_DNA"/>
</dbReference>
<gene>
    <name evidence="1" type="ORF">EJ02DRAFT_455322</name>
</gene>
<organism evidence="1 2">
    <name type="scientific">Clathrospora elynae</name>
    <dbReference type="NCBI Taxonomy" id="706981"/>
    <lineage>
        <taxon>Eukaryota</taxon>
        <taxon>Fungi</taxon>
        <taxon>Dikarya</taxon>
        <taxon>Ascomycota</taxon>
        <taxon>Pezizomycotina</taxon>
        <taxon>Dothideomycetes</taxon>
        <taxon>Pleosporomycetidae</taxon>
        <taxon>Pleosporales</taxon>
        <taxon>Diademaceae</taxon>
        <taxon>Clathrospora</taxon>
    </lineage>
</organism>
<reference evidence="1" key="1">
    <citation type="journal article" date="2020" name="Stud. Mycol.">
        <title>101 Dothideomycetes genomes: a test case for predicting lifestyles and emergence of pathogens.</title>
        <authorList>
            <person name="Haridas S."/>
            <person name="Albert R."/>
            <person name="Binder M."/>
            <person name="Bloem J."/>
            <person name="Labutti K."/>
            <person name="Salamov A."/>
            <person name="Andreopoulos B."/>
            <person name="Baker S."/>
            <person name="Barry K."/>
            <person name="Bills G."/>
            <person name="Bluhm B."/>
            <person name="Cannon C."/>
            <person name="Castanera R."/>
            <person name="Culley D."/>
            <person name="Daum C."/>
            <person name="Ezra D."/>
            <person name="Gonzalez J."/>
            <person name="Henrissat B."/>
            <person name="Kuo A."/>
            <person name="Liang C."/>
            <person name="Lipzen A."/>
            <person name="Lutzoni F."/>
            <person name="Magnuson J."/>
            <person name="Mondo S."/>
            <person name="Nolan M."/>
            <person name="Ohm R."/>
            <person name="Pangilinan J."/>
            <person name="Park H.-J."/>
            <person name="Ramirez L."/>
            <person name="Alfaro M."/>
            <person name="Sun H."/>
            <person name="Tritt A."/>
            <person name="Yoshinaga Y."/>
            <person name="Zwiers L.-H."/>
            <person name="Turgeon B."/>
            <person name="Goodwin S."/>
            <person name="Spatafora J."/>
            <person name="Crous P."/>
            <person name="Grigoriev I."/>
        </authorList>
    </citation>
    <scope>NUCLEOTIDE SEQUENCE</scope>
    <source>
        <strain evidence="1">CBS 161.51</strain>
    </source>
</reference>
<evidence type="ECO:0000313" key="1">
    <source>
        <dbReference type="EMBL" id="KAF1941252.1"/>
    </source>
</evidence>